<dbReference type="GO" id="GO:0016747">
    <property type="term" value="F:acyltransferase activity, transferring groups other than amino-acyl groups"/>
    <property type="evidence" value="ECO:0007669"/>
    <property type="project" value="InterPro"/>
</dbReference>
<evidence type="ECO:0000259" key="1">
    <source>
        <dbReference type="Pfam" id="PF13302"/>
    </source>
</evidence>
<sequence>MPGQLQTVLRSTKLPILLRVPNVEDAPALLELLSDPQNTEFDPHAGNGSFKLPQIEGMVVRMRESADSDVPGRVNLVLVDTSLGDKVIGLGGFGHIATEGAKRIGDVGIMITPEARHKGYAAEAMKMSIGYAFKVLKLDQVTATMLAKNIPMRSLMDKQLKLTGTIRDGEFGEEVFYSVLPEEWI</sequence>
<dbReference type="SUPFAM" id="SSF55729">
    <property type="entry name" value="Acyl-CoA N-acyltransferases (Nat)"/>
    <property type="match status" value="1"/>
</dbReference>
<dbReference type="GeneID" id="75916426"/>
<dbReference type="Gene3D" id="3.40.630.30">
    <property type="match status" value="1"/>
</dbReference>
<organism evidence="2 3">
    <name type="scientific">Umbelopsis ramanniana AG</name>
    <dbReference type="NCBI Taxonomy" id="1314678"/>
    <lineage>
        <taxon>Eukaryota</taxon>
        <taxon>Fungi</taxon>
        <taxon>Fungi incertae sedis</taxon>
        <taxon>Mucoromycota</taxon>
        <taxon>Mucoromycotina</taxon>
        <taxon>Umbelopsidomycetes</taxon>
        <taxon>Umbelopsidales</taxon>
        <taxon>Umbelopsidaceae</taxon>
        <taxon>Umbelopsis</taxon>
    </lineage>
</organism>
<dbReference type="RefSeq" id="XP_051442120.1">
    <property type="nucleotide sequence ID" value="XM_051591083.1"/>
</dbReference>
<name>A0AAD5E4B1_UMBRA</name>
<proteinExistence type="predicted"/>
<dbReference type="InterPro" id="IPR000182">
    <property type="entry name" value="GNAT_dom"/>
</dbReference>
<reference evidence="2" key="2">
    <citation type="journal article" date="2022" name="Proc. Natl. Acad. Sci. U.S.A.">
        <title>Diploid-dominant life cycles characterize the early evolution of Fungi.</title>
        <authorList>
            <person name="Amses K.R."/>
            <person name="Simmons D.R."/>
            <person name="Longcore J.E."/>
            <person name="Mondo S.J."/>
            <person name="Seto K."/>
            <person name="Jeronimo G.H."/>
            <person name="Bonds A.E."/>
            <person name="Quandt C.A."/>
            <person name="Davis W.J."/>
            <person name="Chang Y."/>
            <person name="Federici B.A."/>
            <person name="Kuo A."/>
            <person name="LaButti K."/>
            <person name="Pangilinan J."/>
            <person name="Andreopoulos W."/>
            <person name="Tritt A."/>
            <person name="Riley R."/>
            <person name="Hundley H."/>
            <person name="Johnson J."/>
            <person name="Lipzen A."/>
            <person name="Barry K."/>
            <person name="Lang B.F."/>
            <person name="Cuomo C.A."/>
            <person name="Buchler N.E."/>
            <person name="Grigoriev I.V."/>
            <person name="Spatafora J.W."/>
            <person name="Stajich J.E."/>
            <person name="James T.Y."/>
        </authorList>
    </citation>
    <scope>NUCLEOTIDE SEQUENCE</scope>
    <source>
        <strain evidence="2">AG</strain>
    </source>
</reference>
<dbReference type="InterPro" id="IPR016181">
    <property type="entry name" value="Acyl_CoA_acyltransferase"/>
</dbReference>
<accession>A0AAD5E4B1</accession>
<dbReference type="Pfam" id="PF13302">
    <property type="entry name" value="Acetyltransf_3"/>
    <property type="match status" value="1"/>
</dbReference>
<feature type="domain" description="N-acetyltransferase" evidence="1">
    <location>
        <begin position="17"/>
        <end position="158"/>
    </location>
</feature>
<dbReference type="InterPro" id="IPR051531">
    <property type="entry name" value="N-acetyltransferase"/>
</dbReference>
<comment type="caution">
    <text evidence="2">The sequence shown here is derived from an EMBL/GenBank/DDBJ whole genome shotgun (WGS) entry which is preliminary data.</text>
</comment>
<gene>
    <name evidence="2" type="ORF">K450DRAFT_253736</name>
</gene>
<evidence type="ECO:0000313" key="2">
    <source>
        <dbReference type="EMBL" id="KAI8577116.1"/>
    </source>
</evidence>
<dbReference type="AlphaFoldDB" id="A0AAD5E4B1"/>
<evidence type="ECO:0000313" key="3">
    <source>
        <dbReference type="Proteomes" id="UP001206595"/>
    </source>
</evidence>
<protein>
    <recommendedName>
        <fullName evidence="1">N-acetyltransferase domain-containing protein</fullName>
    </recommendedName>
</protein>
<reference evidence="2" key="1">
    <citation type="submission" date="2021-06" db="EMBL/GenBank/DDBJ databases">
        <authorList>
            <consortium name="DOE Joint Genome Institute"/>
            <person name="Mondo S.J."/>
            <person name="Amses K.R."/>
            <person name="Simmons D.R."/>
            <person name="Longcore J.E."/>
            <person name="Seto K."/>
            <person name="Alves G.H."/>
            <person name="Bonds A.E."/>
            <person name="Quandt C.A."/>
            <person name="Davis W.J."/>
            <person name="Chang Y."/>
            <person name="Letcher P.M."/>
            <person name="Powell M.J."/>
            <person name="Kuo A."/>
            <person name="Labutti K."/>
            <person name="Pangilinan J."/>
            <person name="Andreopoulos W."/>
            <person name="Tritt A."/>
            <person name="Riley R."/>
            <person name="Hundley H."/>
            <person name="Johnson J."/>
            <person name="Lipzen A."/>
            <person name="Barry K."/>
            <person name="Berbee M.L."/>
            <person name="Buchler N.E."/>
            <person name="Grigoriev I.V."/>
            <person name="Spatafora J.W."/>
            <person name="Stajich J.E."/>
            <person name="James T.Y."/>
        </authorList>
    </citation>
    <scope>NUCLEOTIDE SEQUENCE</scope>
    <source>
        <strain evidence="2">AG</strain>
    </source>
</reference>
<dbReference type="Proteomes" id="UP001206595">
    <property type="component" value="Unassembled WGS sequence"/>
</dbReference>
<dbReference type="PANTHER" id="PTHR43792">
    <property type="entry name" value="GNAT FAMILY, PUTATIVE (AFU_ORTHOLOGUE AFUA_3G00765)-RELATED-RELATED"/>
    <property type="match status" value="1"/>
</dbReference>
<dbReference type="EMBL" id="MU620945">
    <property type="protein sequence ID" value="KAI8577116.1"/>
    <property type="molecule type" value="Genomic_DNA"/>
</dbReference>
<keyword evidence="3" id="KW-1185">Reference proteome</keyword>